<dbReference type="Proteomes" id="UP000886124">
    <property type="component" value="Unassembled WGS sequence"/>
</dbReference>
<evidence type="ECO:0000256" key="14">
    <source>
        <dbReference type="RuleBase" id="RU366012"/>
    </source>
</evidence>
<evidence type="ECO:0000256" key="10">
    <source>
        <dbReference type="ARBA" id="ARBA00023136"/>
    </source>
</evidence>
<feature type="transmembrane region" description="Helical" evidence="14">
    <location>
        <begin position="276"/>
        <end position="303"/>
    </location>
</feature>
<feature type="transmembrane region" description="Helical" evidence="14">
    <location>
        <begin position="171"/>
        <end position="192"/>
    </location>
</feature>
<keyword evidence="10 14" id="KW-0472">Membrane</keyword>
<evidence type="ECO:0000256" key="9">
    <source>
        <dbReference type="ARBA" id="ARBA00023065"/>
    </source>
</evidence>
<evidence type="ECO:0000256" key="12">
    <source>
        <dbReference type="ARBA" id="ARBA00033708"/>
    </source>
</evidence>
<dbReference type="EMBL" id="DROD01000667">
    <property type="protein sequence ID" value="HHJ53606.1"/>
    <property type="molecule type" value="Genomic_DNA"/>
</dbReference>
<feature type="transmembrane region" description="Helical" evidence="14">
    <location>
        <begin position="404"/>
        <end position="427"/>
    </location>
</feature>
<organism evidence="15">
    <name type="scientific">Caldithrix abyssi</name>
    <dbReference type="NCBI Taxonomy" id="187145"/>
    <lineage>
        <taxon>Bacteria</taxon>
        <taxon>Pseudomonadati</taxon>
        <taxon>Calditrichota</taxon>
        <taxon>Calditrichia</taxon>
        <taxon>Calditrichales</taxon>
        <taxon>Calditrichaceae</taxon>
        <taxon>Caldithrix</taxon>
    </lineage>
</organism>
<dbReference type="NCBIfam" id="TIGR00813">
    <property type="entry name" value="sss"/>
    <property type="match status" value="1"/>
</dbReference>
<keyword evidence="11 14" id="KW-0739">Sodium transport</keyword>
<keyword evidence="8 14" id="KW-0915">Sodium</keyword>
<dbReference type="GO" id="GO:0005886">
    <property type="term" value="C:plasma membrane"/>
    <property type="evidence" value="ECO:0007669"/>
    <property type="project" value="UniProtKB-SubCell"/>
</dbReference>
<gene>
    <name evidence="15" type="ORF">ENJ89_10460</name>
</gene>
<protein>
    <recommendedName>
        <fullName evidence="14">Sodium/proline symporter</fullName>
    </recommendedName>
    <alternativeName>
        <fullName evidence="14">Proline permease</fullName>
    </alternativeName>
</protein>
<accession>A0A7V5PQY3</accession>
<dbReference type="PROSITE" id="PS50283">
    <property type="entry name" value="NA_SOLUT_SYMP_3"/>
    <property type="match status" value="1"/>
</dbReference>
<keyword evidence="6 14" id="KW-0769">Symport</keyword>
<name>A0A7V5PQY3_CALAY</name>
<dbReference type="InterPro" id="IPR001734">
    <property type="entry name" value="Na/solute_symporter"/>
</dbReference>
<dbReference type="InterPro" id="IPR050277">
    <property type="entry name" value="Sodium:Solute_Symporter"/>
</dbReference>
<dbReference type="AlphaFoldDB" id="A0A7V5PQY3"/>
<evidence type="ECO:0000313" key="15">
    <source>
        <dbReference type="EMBL" id="HHJ53606.1"/>
    </source>
</evidence>
<dbReference type="GO" id="GO:0031402">
    <property type="term" value="F:sodium ion binding"/>
    <property type="evidence" value="ECO:0007669"/>
    <property type="project" value="UniProtKB-UniRule"/>
</dbReference>
<dbReference type="Pfam" id="PF00474">
    <property type="entry name" value="SSF"/>
    <property type="match status" value="1"/>
</dbReference>
<comment type="subcellular location">
    <subcellularLocation>
        <location evidence="1 14">Cell membrane</location>
        <topology evidence="1 14">Multi-pass membrane protein</topology>
    </subcellularLocation>
</comment>
<reference evidence="15" key="1">
    <citation type="journal article" date="2020" name="mSystems">
        <title>Genome- and Community-Level Interaction Insights into Carbon Utilization and Element Cycling Functions of Hydrothermarchaeota in Hydrothermal Sediment.</title>
        <authorList>
            <person name="Zhou Z."/>
            <person name="Liu Y."/>
            <person name="Xu W."/>
            <person name="Pan J."/>
            <person name="Luo Z.H."/>
            <person name="Li M."/>
        </authorList>
    </citation>
    <scope>NUCLEOTIDE SEQUENCE [LARGE SCALE GENOMIC DNA]</scope>
    <source>
        <strain evidence="15">HyVt-527</strain>
    </source>
</reference>
<dbReference type="Gene3D" id="1.20.1730.10">
    <property type="entry name" value="Sodium/glucose cotransporter"/>
    <property type="match status" value="1"/>
</dbReference>
<dbReference type="GO" id="GO:0015824">
    <property type="term" value="P:proline transport"/>
    <property type="evidence" value="ECO:0007669"/>
    <property type="project" value="UniProtKB-UniRule"/>
</dbReference>
<keyword evidence="9 14" id="KW-0406">Ion transport</keyword>
<dbReference type="GO" id="GO:0005298">
    <property type="term" value="F:proline:sodium symporter activity"/>
    <property type="evidence" value="ECO:0007669"/>
    <property type="project" value="UniProtKB-UniRule"/>
</dbReference>
<dbReference type="InterPro" id="IPR038377">
    <property type="entry name" value="Na/Glc_symporter_sf"/>
</dbReference>
<feature type="transmembrane region" description="Helical" evidence="14">
    <location>
        <begin position="199"/>
        <end position="218"/>
    </location>
</feature>
<keyword evidence="5 14" id="KW-0812">Transmembrane</keyword>
<evidence type="ECO:0000256" key="4">
    <source>
        <dbReference type="ARBA" id="ARBA00022475"/>
    </source>
</evidence>
<evidence type="ECO:0000256" key="5">
    <source>
        <dbReference type="ARBA" id="ARBA00022692"/>
    </source>
</evidence>
<keyword evidence="14" id="KW-0029">Amino-acid transport</keyword>
<dbReference type="InterPro" id="IPR011851">
    <property type="entry name" value="Na/Pro_symporter"/>
</dbReference>
<keyword evidence="3 14" id="KW-0813">Transport</keyword>
<evidence type="ECO:0000256" key="8">
    <source>
        <dbReference type="ARBA" id="ARBA00023053"/>
    </source>
</evidence>
<feature type="transmembrane region" description="Helical" evidence="14">
    <location>
        <begin position="379"/>
        <end position="398"/>
    </location>
</feature>
<feature type="transmembrane region" description="Helical" evidence="14">
    <location>
        <begin position="329"/>
        <end position="358"/>
    </location>
</feature>
<comment type="similarity">
    <text evidence="2 13">Belongs to the sodium:solute symporter (SSF) (TC 2.A.21) family.</text>
</comment>
<keyword evidence="4 14" id="KW-1003">Cell membrane</keyword>
<sequence>MQESTSLALHTNIYSVAAFIGYLVLVSLIGIFATRFSSAGMKEFFIGGRKMNRFVVALSAVVSGRSSWLLLGVTGMAYKMGAAAVWAVTGYIVVELLLFLFYARRLRRASEHFDCITLPDFFAARFGDANGLLRSVLSIVILLFMISYVSAQFVGGGKAFAASFSIDPLTGVLITAGIVLFYTMMGGFLAVSLTDMIQAFFMIFALVLLPLVAILHHGCPQSVIAELKLLNPKYIDPLALSAGAAIGFLGIGLGSPGNPHIIARYMSIDDPVQLRYSAVVGTIWNVVMAWGALFIGLVGRVYFPDVNMLPGGDTEKLYPVLAQMHLHPILFGIVVASIFAAIMSTADSQLLVAASSVIRDLYEKVIKKGQTLNAKKMVLYSRVTVFVLVILSLILGMLAKQLVFWLVLFAWAGLGAALGPTSILALYWKGTTRAGIFAGLITGTLVTIIWYNIPALKSAMYELVPAFLLSFLITYVVSLFTQKPDNIEETFKIMKGL</sequence>
<evidence type="ECO:0000256" key="2">
    <source>
        <dbReference type="ARBA" id="ARBA00006434"/>
    </source>
</evidence>
<feature type="transmembrane region" description="Helical" evidence="14">
    <location>
        <begin position="238"/>
        <end position="255"/>
    </location>
</feature>
<comment type="catalytic activity">
    <reaction evidence="12">
        <text>L-proline(in) + Na(+)(in) = L-proline(out) + Na(+)(out)</text>
        <dbReference type="Rhea" id="RHEA:28967"/>
        <dbReference type="ChEBI" id="CHEBI:29101"/>
        <dbReference type="ChEBI" id="CHEBI:60039"/>
    </reaction>
</comment>
<comment type="caution">
    <text evidence="15">The sequence shown here is derived from an EMBL/GenBank/DDBJ whole genome shotgun (WGS) entry which is preliminary data.</text>
</comment>
<feature type="transmembrane region" description="Helical" evidence="14">
    <location>
        <begin position="459"/>
        <end position="480"/>
    </location>
</feature>
<evidence type="ECO:0000256" key="3">
    <source>
        <dbReference type="ARBA" id="ARBA00022448"/>
    </source>
</evidence>
<feature type="transmembrane region" description="Helical" evidence="14">
    <location>
        <begin position="12"/>
        <end position="33"/>
    </location>
</feature>
<feature type="transmembrane region" description="Helical" evidence="14">
    <location>
        <begin position="54"/>
        <end position="78"/>
    </location>
</feature>
<dbReference type="CDD" id="cd11475">
    <property type="entry name" value="SLC5sbd_PutP"/>
    <property type="match status" value="1"/>
</dbReference>
<feature type="transmembrane region" description="Helical" evidence="14">
    <location>
        <begin position="84"/>
        <end position="103"/>
    </location>
</feature>
<evidence type="ECO:0000256" key="7">
    <source>
        <dbReference type="ARBA" id="ARBA00022989"/>
    </source>
</evidence>
<comment type="function">
    <text evidence="14">Catalyzes the sodium-dependent uptake of extracellular L-proline.</text>
</comment>
<evidence type="ECO:0000256" key="1">
    <source>
        <dbReference type="ARBA" id="ARBA00004651"/>
    </source>
</evidence>
<dbReference type="PANTHER" id="PTHR48086">
    <property type="entry name" value="SODIUM/PROLINE SYMPORTER-RELATED"/>
    <property type="match status" value="1"/>
</dbReference>
<evidence type="ECO:0000256" key="6">
    <source>
        <dbReference type="ARBA" id="ARBA00022847"/>
    </source>
</evidence>
<proteinExistence type="inferred from homology"/>
<evidence type="ECO:0000256" key="13">
    <source>
        <dbReference type="RuleBase" id="RU362091"/>
    </source>
</evidence>
<evidence type="ECO:0000256" key="11">
    <source>
        <dbReference type="ARBA" id="ARBA00023201"/>
    </source>
</evidence>
<keyword evidence="7 14" id="KW-1133">Transmembrane helix</keyword>
<dbReference type="PANTHER" id="PTHR48086:SF3">
    <property type="entry name" value="SODIUM_PROLINE SYMPORTER"/>
    <property type="match status" value="1"/>
</dbReference>
<feature type="transmembrane region" description="Helical" evidence="14">
    <location>
        <begin position="434"/>
        <end position="453"/>
    </location>
</feature>
<feature type="transmembrane region" description="Helical" evidence="14">
    <location>
        <begin position="131"/>
        <end position="151"/>
    </location>
</feature>